<dbReference type="InterPro" id="IPR036259">
    <property type="entry name" value="MFS_trans_sf"/>
</dbReference>
<evidence type="ECO:0000256" key="7">
    <source>
        <dbReference type="SAM" id="Phobius"/>
    </source>
</evidence>
<comment type="subcellular location">
    <subcellularLocation>
        <location evidence="1">Membrane</location>
        <topology evidence="1">Multi-pass membrane protein</topology>
    </subcellularLocation>
</comment>
<evidence type="ECO:0000313" key="9">
    <source>
        <dbReference type="Proteomes" id="UP001066276"/>
    </source>
</evidence>
<evidence type="ECO:0000256" key="2">
    <source>
        <dbReference type="ARBA" id="ARBA00007965"/>
    </source>
</evidence>
<dbReference type="GO" id="GO:0005794">
    <property type="term" value="C:Golgi apparatus"/>
    <property type="evidence" value="ECO:0007669"/>
    <property type="project" value="TreeGrafter"/>
</dbReference>
<feature type="transmembrane region" description="Helical" evidence="7">
    <location>
        <begin position="347"/>
        <end position="367"/>
    </location>
</feature>
<feature type="transmembrane region" description="Helical" evidence="7">
    <location>
        <begin position="379"/>
        <end position="405"/>
    </location>
</feature>
<feature type="transmembrane region" description="Helical" evidence="7">
    <location>
        <begin position="102"/>
        <end position="124"/>
    </location>
</feature>
<evidence type="ECO:0000256" key="5">
    <source>
        <dbReference type="ARBA" id="ARBA00022989"/>
    </source>
</evidence>
<keyword evidence="4 7" id="KW-0812">Transmembrane</keyword>
<dbReference type="Proteomes" id="UP001066276">
    <property type="component" value="Chromosome 6"/>
</dbReference>
<evidence type="ECO:0000256" key="1">
    <source>
        <dbReference type="ARBA" id="ARBA00004141"/>
    </source>
</evidence>
<dbReference type="GO" id="GO:0005337">
    <property type="term" value="F:nucleoside transmembrane transporter activity"/>
    <property type="evidence" value="ECO:0007669"/>
    <property type="project" value="InterPro"/>
</dbReference>
<comment type="caution">
    <text evidence="8">The sequence shown here is derived from an EMBL/GenBank/DDBJ whole genome shotgun (WGS) entry which is preliminary data.</text>
</comment>
<evidence type="ECO:0000256" key="6">
    <source>
        <dbReference type="ARBA" id="ARBA00023136"/>
    </source>
</evidence>
<protein>
    <recommendedName>
        <fullName evidence="10">Equilibrative nucleoside transporter 3</fullName>
    </recommendedName>
</protein>
<keyword evidence="3" id="KW-0813">Transport</keyword>
<dbReference type="InterPro" id="IPR002259">
    <property type="entry name" value="Eqnu_transpt"/>
</dbReference>
<dbReference type="PRINTS" id="PR01130">
    <property type="entry name" value="DERENTRNSPRT"/>
</dbReference>
<dbReference type="EMBL" id="JANPWB010000010">
    <property type="protein sequence ID" value="KAJ1143475.1"/>
    <property type="molecule type" value="Genomic_DNA"/>
</dbReference>
<dbReference type="AlphaFoldDB" id="A0AAV7QU11"/>
<evidence type="ECO:0000256" key="4">
    <source>
        <dbReference type="ARBA" id="ARBA00022692"/>
    </source>
</evidence>
<accession>A0AAV7QU11</accession>
<feature type="transmembrane region" description="Helical" evidence="7">
    <location>
        <begin position="68"/>
        <end position="90"/>
    </location>
</feature>
<evidence type="ECO:0000256" key="3">
    <source>
        <dbReference type="ARBA" id="ARBA00022448"/>
    </source>
</evidence>
<proteinExistence type="inferred from homology"/>
<keyword evidence="5 7" id="KW-1133">Transmembrane helix</keyword>
<sequence length="406" mass="44685">MVAKQGIAIEWGNLNCLDRQWVACYDRPVHGKKRVNYFESYLAIASTVPSVLFMMVNFMLVNRVSAKVRILSSLAVMLLVFVVTTVLVKVNTSLWMYEFSTVTLVCVVIITGASSIFTSSIFGVTGRFPMKYCQAVISGQAMGGLICSIVSIVDLAAATSVTDSALVYFLTADLFIVICFIAYLILPRLEYARFYMRSIEEVSKEASLPNSSLAGEGDSTSVNQGIPPWRPILKKISVLASCVFYVFFISIIIFPTLSSSIVSVNTFSGSIWTNKYFTPLTCFLMYNFADLCGRQVTAWIQIPGPNSKLFPAVILLRTVFIPLFVFCNYQPRAHSDIVLFQHDAYPVIFISLVGLSNGYLGSLAMIYGPKVVPKELAEAAGVMMTFFLNLGLALGSAFSVVVVHLI</sequence>
<evidence type="ECO:0000313" key="8">
    <source>
        <dbReference type="EMBL" id="KAJ1143475.1"/>
    </source>
</evidence>
<dbReference type="Gene3D" id="1.20.1250.20">
    <property type="entry name" value="MFS general substrate transporter like domains"/>
    <property type="match status" value="1"/>
</dbReference>
<feature type="transmembrane region" description="Helical" evidence="7">
    <location>
        <begin position="165"/>
        <end position="186"/>
    </location>
</feature>
<keyword evidence="6 7" id="KW-0472">Membrane</keyword>
<feature type="transmembrane region" description="Helical" evidence="7">
    <location>
        <begin position="41"/>
        <end position="61"/>
    </location>
</feature>
<dbReference type="PIRSF" id="PIRSF016379">
    <property type="entry name" value="ENT"/>
    <property type="match status" value="1"/>
</dbReference>
<organism evidence="8 9">
    <name type="scientific">Pleurodeles waltl</name>
    <name type="common">Iberian ribbed newt</name>
    <dbReference type="NCBI Taxonomy" id="8319"/>
    <lineage>
        <taxon>Eukaryota</taxon>
        <taxon>Metazoa</taxon>
        <taxon>Chordata</taxon>
        <taxon>Craniata</taxon>
        <taxon>Vertebrata</taxon>
        <taxon>Euteleostomi</taxon>
        <taxon>Amphibia</taxon>
        <taxon>Batrachia</taxon>
        <taxon>Caudata</taxon>
        <taxon>Salamandroidea</taxon>
        <taxon>Salamandridae</taxon>
        <taxon>Pleurodelinae</taxon>
        <taxon>Pleurodeles</taxon>
    </lineage>
</organism>
<name>A0AAV7QU11_PLEWA</name>
<keyword evidence="9" id="KW-1185">Reference proteome</keyword>
<dbReference type="PANTHER" id="PTHR10332">
    <property type="entry name" value="EQUILIBRATIVE NUCLEOSIDE TRANSPORTER"/>
    <property type="match status" value="1"/>
</dbReference>
<feature type="transmembrane region" description="Helical" evidence="7">
    <location>
        <begin position="236"/>
        <end position="257"/>
    </location>
</feature>
<dbReference type="Pfam" id="PF01733">
    <property type="entry name" value="Nucleoside_tran"/>
    <property type="match status" value="1"/>
</dbReference>
<gene>
    <name evidence="8" type="ORF">NDU88_009783</name>
</gene>
<evidence type="ECO:0008006" key="10">
    <source>
        <dbReference type="Google" id="ProtNLM"/>
    </source>
</evidence>
<feature type="transmembrane region" description="Helical" evidence="7">
    <location>
        <begin position="309"/>
        <end position="327"/>
    </location>
</feature>
<comment type="similarity">
    <text evidence="2">Belongs to the SLC29A/ENT transporter (TC 2.A.57) family.</text>
</comment>
<feature type="transmembrane region" description="Helical" evidence="7">
    <location>
        <begin position="136"/>
        <end position="159"/>
    </location>
</feature>
<dbReference type="GO" id="GO:0005886">
    <property type="term" value="C:plasma membrane"/>
    <property type="evidence" value="ECO:0007669"/>
    <property type="project" value="TreeGrafter"/>
</dbReference>
<dbReference type="PANTHER" id="PTHR10332:SF17">
    <property type="entry name" value="EQUILIBRATIVE NUCLEOSIDE TRANSPORTER 3"/>
    <property type="match status" value="1"/>
</dbReference>
<reference evidence="8" key="1">
    <citation type="journal article" date="2022" name="bioRxiv">
        <title>Sequencing and chromosome-scale assembly of the giantPleurodeles waltlgenome.</title>
        <authorList>
            <person name="Brown T."/>
            <person name="Elewa A."/>
            <person name="Iarovenko S."/>
            <person name="Subramanian E."/>
            <person name="Araus A.J."/>
            <person name="Petzold A."/>
            <person name="Susuki M."/>
            <person name="Suzuki K.-i.T."/>
            <person name="Hayashi T."/>
            <person name="Toyoda A."/>
            <person name="Oliveira C."/>
            <person name="Osipova E."/>
            <person name="Leigh N.D."/>
            <person name="Simon A."/>
            <person name="Yun M.H."/>
        </authorList>
    </citation>
    <scope>NUCLEOTIDE SEQUENCE</scope>
    <source>
        <strain evidence="8">20211129_DDA</strain>
        <tissue evidence="8">Liver</tissue>
    </source>
</reference>
<dbReference type="SUPFAM" id="SSF103473">
    <property type="entry name" value="MFS general substrate transporter"/>
    <property type="match status" value="1"/>
</dbReference>